<dbReference type="GO" id="GO:0005524">
    <property type="term" value="F:ATP binding"/>
    <property type="evidence" value="ECO:0007669"/>
    <property type="project" value="UniProtKB-KW"/>
</dbReference>
<dbReference type="Gene3D" id="3.30.200.20">
    <property type="entry name" value="Phosphorylase Kinase, domain 1"/>
    <property type="match status" value="1"/>
</dbReference>
<proteinExistence type="predicted"/>
<dbReference type="InterPro" id="IPR011009">
    <property type="entry name" value="Kinase-like_dom_sf"/>
</dbReference>
<dbReference type="WBParaSite" id="SSLN_0001650801-mRNA-1">
    <property type="protein sequence ID" value="SSLN_0001650801-mRNA-1"/>
    <property type="gene ID" value="SSLN_0001650801"/>
</dbReference>
<evidence type="ECO:0000313" key="9">
    <source>
        <dbReference type="Proteomes" id="UP000275846"/>
    </source>
</evidence>
<dbReference type="InterPro" id="IPR000719">
    <property type="entry name" value="Prot_kinase_dom"/>
</dbReference>
<feature type="domain" description="AGC-kinase C-terminal" evidence="7">
    <location>
        <begin position="312"/>
        <end position="334"/>
    </location>
</feature>
<feature type="domain" description="Protein kinase" evidence="6">
    <location>
        <begin position="25"/>
        <end position="311"/>
    </location>
</feature>
<keyword evidence="5" id="KW-0067">ATP-binding</keyword>
<evidence type="ECO:0000313" key="10">
    <source>
        <dbReference type="WBParaSite" id="SSLN_0001650801-mRNA-1"/>
    </source>
</evidence>
<dbReference type="Proteomes" id="UP000275846">
    <property type="component" value="Unassembled WGS sequence"/>
</dbReference>
<dbReference type="GO" id="GO:0004692">
    <property type="term" value="F:cGMP-dependent protein kinase activity"/>
    <property type="evidence" value="ECO:0007669"/>
    <property type="project" value="InterPro"/>
</dbReference>
<dbReference type="STRING" id="70667.A0A183THF7"/>
<gene>
    <name evidence="8" type="ORF">SSLN_LOCUS15905</name>
</gene>
<dbReference type="FunFam" id="1.10.510.10:FF:000210">
    <property type="entry name" value="Non-specific serine/threonine protein kinase"/>
    <property type="match status" value="1"/>
</dbReference>
<dbReference type="PROSITE" id="PS50011">
    <property type="entry name" value="PROTEIN_KINASE_DOM"/>
    <property type="match status" value="1"/>
</dbReference>
<keyword evidence="9" id="KW-1185">Reference proteome</keyword>
<dbReference type="AlphaFoldDB" id="A0A183THF7"/>
<dbReference type="PANTHER" id="PTHR24353">
    <property type="entry name" value="CYCLIC NUCLEOTIDE-DEPENDENT PROTEIN KINASE"/>
    <property type="match status" value="1"/>
</dbReference>
<evidence type="ECO:0000259" key="6">
    <source>
        <dbReference type="PROSITE" id="PS50011"/>
    </source>
</evidence>
<protein>
    <submittedName>
        <fullName evidence="10">cGMP-dependent protein kinase 1</fullName>
    </submittedName>
</protein>
<dbReference type="PANTHER" id="PTHR24353:SF111">
    <property type="match status" value="1"/>
</dbReference>
<evidence type="ECO:0000259" key="7">
    <source>
        <dbReference type="PROSITE" id="PS51285"/>
    </source>
</evidence>
<organism evidence="10">
    <name type="scientific">Schistocephalus solidus</name>
    <name type="common">Tapeworm</name>
    <dbReference type="NCBI Taxonomy" id="70667"/>
    <lineage>
        <taxon>Eukaryota</taxon>
        <taxon>Metazoa</taxon>
        <taxon>Spiralia</taxon>
        <taxon>Lophotrochozoa</taxon>
        <taxon>Platyhelminthes</taxon>
        <taxon>Cestoda</taxon>
        <taxon>Eucestoda</taxon>
        <taxon>Diphyllobothriidea</taxon>
        <taxon>Diphyllobothriidae</taxon>
        <taxon>Schistocephalus</taxon>
    </lineage>
</organism>
<reference evidence="8 9" key="2">
    <citation type="submission" date="2018-11" db="EMBL/GenBank/DDBJ databases">
        <authorList>
            <consortium name="Pathogen Informatics"/>
        </authorList>
    </citation>
    <scope>NUCLEOTIDE SEQUENCE [LARGE SCALE GENOMIC DNA]</scope>
    <source>
        <strain evidence="8 9">NST_G2</strain>
    </source>
</reference>
<sequence length="334" mass="38428">MLTDTDIKRSNKIREEFKTLNLRDLCVIATLGVGGFGRVELKHISQNYVVLTNYQLSLCVLTLLLVQKVRIGGDNSRTFALKQLKKYYVVETKQEEHVMNERSILMNANCDFIVKLYRTFKDRKYLYMLLEVCLGGELWTVLRNQIAFSESQTQFYVACVVEGLIYLHKRGIVFRDLKPENLLLDSQGFCKMTDFGFAKNIGFGRKTWTFCGTPEYVAPEIILNKGHDFSADAWSLGILIFELQMGSPPFSSGEPMKTYNIILKGIEAITFPRKISRNAQNLIKKLCRDNPTDRLGYNKGGLSEIKKHVWFEGFDWDGLMNRKISPSFVPRVRL</sequence>
<evidence type="ECO:0000256" key="4">
    <source>
        <dbReference type="ARBA" id="ARBA00022777"/>
    </source>
</evidence>
<keyword evidence="3" id="KW-0547">Nucleotide-binding</keyword>
<evidence type="ECO:0000256" key="5">
    <source>
        <dbReference type="ARBA" id="ARBA00022840"/>
    </source>
</evidence>
<keyword evidence="1" id="KW-0723">Serine/threonine-protein kinase</keyword>
<dbReference type="InterPro" id="IPR035014">
    <property type="entry name" value="STKc_cGK"/>
</dbReference>
<dbReference type="Gene3D" id="1.10.510.10">
    <property type="entry name" value="Transferase(Phosphotransferase) domain 1"/>
    <property type="match status" value="1"/>
</dbReference>
<dbReference type="SMART" id="SM00220">
    <property type="entry name" value="S_TKc"/>
    <property type="match status" value="1"/>
</dbReference>
<dbReference type="InterPro" id="IPR000961">
    <property type="entry name" value="AGC-kinase_C"/>
</dbReference>
<dbReference type="CDD" id="cd05572">
    <property type="entry name" value="STKc_cGK"/>
    <property type="match status" value="1"/>
</dbReference>
<evidence type="ECO:0000256" key="1">
    <source>
        <dbReference type="ARBA" id="ARBA00022527"/>
    </source>
</evidence>
<accession>A0A183THF7</accession>
<evidence type="ECO:0000313" key="8">
    <source>
        <dbReference type="EMBL" id="VDM02291.1"/>
    </source>
</evidence>
<dbReference type="SUPFAM" id="SSF56112">
    <property type="entry name" value="Protein kinase-like (PK-like)"/>
    <property type="match status" value="1"/>
</dbReference>
<keyword evidence="2" id="KW-0808">Transferase</keyword>
<evidence type="ECO:0000256" key="3">
    <source>
        <dbReference type="ARBA" id="ARBA00022741"/>
    </source>
</evidence>
<name>A0A183THF7_SCHSO</name>
<dbReference type="EMBL" id="UYSU01040431">
    <property type="protein sequence ID" value="VDM02291.1"/>
    <property type="molecule type" value="Genomic_DNA"/>
</dbReference>
<dbReference type="PROSITE" id="PS51285">
    <property type="entry name" value="AGC_KINASE_CTER"/>
    <property type="match status" value="1"/>
</dbReference>
<dbReference type="OrthoDB" id="63267at2759"/>
<evidence type="ECO:0000256" key="2">
    <source>
        <dbReference type="ARBA" id="ARBA00022679"/>
    </source>
</evidence>
<dbReference type="Pfam" id="PF00069">
    <property type="entry name" value="Pkinase"/>
    <property type="match status" value="1"/>
</dbReference>
<keyword evidence="4" id="KW-0418">Kinase</keyword>
<reference evidence="10" key="1">
    <citation type="submission" date="2016-06" db="UniProtKB">
        <authorList>
            <consortium name="WormBaseParasite"/>
        </authorList>
    </citation>
    <scope>IDENTIFICATION</scope>
</reference>